<protein>
    <recommendedName>
        <fullName evidence="1">Acyl-CoA thioesterase-like N-terminal HotDog domain-containing protein</fullName>
    </recommendedName>
</protein>
<dbReference type="Proteomes" id="UP000191039">
    <property type="component" value="Unassembled WGS sequence"/>
</dbReference>
<gene>
    <name evidence="2" type="ORF">BV510_08475</name>
    <name evidence="3" type="ORF">CRI78_09715</name>
</gene>
<dbReference type="Pfam" id="PF13622">
    <property type="entry name" value="4HBT_3"/>
    <property type="match status" value="1"/>
</dbReference>
<dbReference type="InterPro" id="IPR042171">
    <property type="entry name" value="Acyl-CoA_hotdog"/>
</dbReference>
<proteinExistence type="predicted"/>
<evidence type="ECO:0000259" key="1">
    <source>
        <dbReference type="Pfam" id="PF13622"/>
    </source>
</evidence>
<dbReference type="InterPro" id="IPR029069">
    <property type="entry name" value="HotDog_dom_sf"/>
</dbReference>
<dbReference type="InterPro" id="IPR049449">
    <property type="entry name" value="TesB_ACOT8-like_N"/>
</dbReference>
<evidence type="ECO:0000313" key="3">
    <source>
        <dbReference type="EMBL" id="PEG54769.1"/>
    </source>
</evidence>
<name>A0A1Q4H5C1_9MYCO</name>
<evidence type="ECO:0000313" key="5">
    <source>
        <dbReference type="Proteomes" id="UP000220340"/>
    </source>
</evidence>
<organism evidence="2 4">
    <name type="scientific">Mycolicibacterium diernhoferi</name>
    <dbReference type="NCBI Taxonomy" id="1801"/>
    <lineage>
        <taxon>Bacteria</taxon>
        <taxon>Bacillati</taxon>
        <taxon>Actinomycetota</taxon>
        <taxon>Actinomycetes</taxon>
        <taxon>Mycobacteriales</taxon>
        <taxon>Mycobacteriaceae</taxon>
        <taxon>Mycolicibacterium</taxon>
    </lineage>
</organism>
<keyword evidence="5" id="KW-1185">Reference proteome</keyword>
<dbReference type="Gene3D" id="2.40.160.210">
    <property type="entry name" value="Acyl-CoA thioesterase, double hotdog domain"/>
    <property type="match status" value="1"/>
</dbReference>
<comment type="caution">
    <text evidence="2">The sequence shown here is derived from an EMBL/GenBank/DDBJ whole genome shotgun (WGS) entry which is preliminary data.</text>
</comment>
<reference evidence="3 5" key="2">
    <citation type="submission" date="2017-10" db="EMBL/GenBank/DDBJ databases">
        <title>The new phylogeny of genus Mycobacterium.</title>
        <authorList>
            <person name="Tortoli E."/>
            <person name="Trovato A."/>
            <person name="Cirillo D.M."/>
        </authorList>
    </citation>
    <scope>NUCLEOTIDE SEQUENCE [LARGE SCALE GENOMIC DNA]</scope>
    <source>
        <strain evidence="3 5">IP141170001</strain>
    </source>
</reference>
<dbReference type="EMBL" id="MIJD01000064">
    <property type="protein sequence ID" value="OPE54789.1"/>
    <property type="molecule type" value="Genomic_DNA"/>
</dbReference>
<evidence type="ECO:0000313" key="4">
    <source>
        <dbReference type="Proteomes" id="UP000191039"/>
    </source>
</evidence>
<dbReference type="OrthoDB" id="4968093at2"/>
<dbReference type="Proteomes" id="UP000220340">
    <property type="component" value="Unassembled WGS sequence"/>
</dbReference>
<dbReference type="STRING" id="1801.BRW64_26355"/>
<evidence type="ECO:0000313" key="2">
    <source>
        <dbReference type="EMBL" id="OPE54789.1"/>
    </source>
</evidence>
<dbReference type="SUPFAM" id="SSF54637">
    <property type="entry name" value="Thioesterase/thiol ester dehydrase-isomerase"/>
    <property type="match status" value="1"/>
</dbReference>
<sequence>MNATPTAYFIADGDTFAPTAIAKGPWGATISGNVLGGLLGFVLDREHGDPELQPARLTVDLFRPAALAPLILRTETIRAGRRIKVVDAHAIQDGAMVARASVVQLRRGPDGPTDIWTAPVPIPDPPGDQHVGSGTPMELVAHGAGSSIDLSAWRHTGPKHIWVHNVTPLVAGQPMTPFTRAAMAGDVVSSLTHFGPGGLVYINADYTLTLSRLPESTDIGLSALTHYSDAGVATGTATLFDRSGPIGSGMATALLSPGFAPRDH</sequence>
<dbReference type="AlphaFoldDB" id="A0A1Q4H5C1"/>
<accession>A0A1Q4H5C1</accession>
<dbReference type="EMBL" id="PDCR01000010">
    <property type="protein sequence ID" value="PEG54769.1"/>
    <property type="molecule type" value="Genomic_DNA"/>
</dbReference>
<feature type="domain" description="Acyl-CoA thioesterase-like N-terminal HotDog" evidence="1">
    <location>
        <begin position="29"/>
        <end position="103"/>
    </location>
</feature>
<dbReference type="RefSeq" id="WP_073859429.1">
    <property type="nucleotide sequence ID" value="NZ_BAAATC010000015.1"/>
</dbReference>
<reference evidence="2 4" key="1">
    <citation type="submission" date="2016-09" db="EMBL/GenBank/DDBJ databases">
        <title>genome sequences of unsequenced Mycobacteria.</title>
        <authorList>
            <person name="Greninger A.L."/>
            <person name="Jerome K.R."/>
            <person name="Mcnair B."/>
            <person name="Wallis C."/>
            <person name="Fang F."/>
        </authorList>
    </citation>
    <scope>NUCLEOTIDE SEQUENCE [LARGE SCALE GENOMIC DNA]</scope>
    <source>
        <strain evidence="2 4">BM1</strain>
    </source>
</reference>